<protein>
    <submittedName>
        <fullName evidence="2">Uncharacterized protein</fullName>
    </submittedName>
</protein>
<proteinExistence type="predicted"/>
<accession>A0ABD1EFT5</accession>
<keyword evidence="3" id="KW-1185">Reference proteome</keyword>
<dbReference type="Proteomes" id="UP001566132">
    <property type="component" value="Unassembled WGS sequence"/>
</dbReference>
<dbReference type="AlphaFoldDB" id="A0ABD1EFT5"/>
<reference evidence="2 3" key="1">
    <citation type="submission" date="2024-05" db="EMBL/GenBank/DDBJ databases">
        <title>Genetic variation in Jamaican populations of the coffee berry borer (Hypothenemus hampei).</title>
        <authorList>
            <person name="Errbii M."/>
            <person name="Myrie A."/>
        </authorList>
    </citation>
    <scope>NUCLEOTIDE SEQUENCE [LARGE SCALE GENOMIC DNA]</scope>
    <source>
        <strain evidence="2">JA-Hopewell-2020-01-JO</strain>
        <tissue evidence="2">Whole body</tissue>
    </source>
</reference>
<organism evidence="2 3">
    <name type="scientific">Hypothenemus hampei</name>
    <name type="common">Coffee berry borer</name>
    <dbReference type="NCBI Taxonomy" id="57062"/>
    <lineage>
        <taxon>Eukaryota</taxon>
        <taxon>Metazoa</taxon>
        <taxon>Ecdysozoa</taxon>
        <taxon>Arthropoda</taxon>
        <taxon>Hexapoda</taxon>
        <taxon>Insecta</taxon>
        <taxon>Pterygota</taxon>
        <taxon>Neoptera</taxon>
        <taxon>Endopterygota</taxon>
        <taxon>Coleoptera</taxon>
        <taxon>Polyphaga</taxon>
        <taxon>Cucujiformia</taxon>
        <taxon>Curculionidae</taxon>
        <taxon>Scolytinae</taxon>
        <taxon>Hypothenemus</taxon>
    </lineage>
</organism>
<evidence type="ECO:0000313" key="2">
    <source>
        <dbReference type="EMBL" id="KAL1493291.1"/>
    </source>
</evidence>
<evidence type="ECO:0000313" key="3">
    <source>
        <dbReference type="Proteomes" id="UP001566132"/>
    </source>
</evidence>
<feature type="region of interest" description="Disordered" evidence="1">
    <location>
        <begin position="57"/>
        <end position="78"/>
    </location>
</feature>
<sequence length="105" mass="11773">MSTFPRREHSYESKSTCRRISQYGVAPCQTALLGSPPELGNAPWPIVTRLELRTSPVRPGQVGVGPSKRSPVEARDCCGVDLSPPRRARTRKRNLKVRKAYLAKW</sequence>
<comment type="caution">
    <text evidence="2">The sequence shown here is derived from an EMBL/GenBank/DDBJ whole genome shotgun (WGS) entry which is preliminary data.</text>
</comment>
<gene>
    <name evidence="2" type="ORF">ABEB36_011374</name>
</gene>
<evidence type="ECO:0000256" key="1">
    <source>
        <dbReference type="SAM" id="MobiDB-lite"/>
    </source>
</evidence>
<dbReference type="EMBL" id="JBDJPC010000008">
    <property type="protein sequence ID" value="KAL1493291.1"/>
    <property type="molecule type" value="Genomic_DNA"/>
</dbReference>
<name>A0ABD1EFT5_HYPHA</name>